<dbReference type="PROSITE" id="PS51918">
    <property type="entry name" value="RADICAL_SAM"/>
    <property type="match status" value="1"/>
</dbReference>
<evidence type="ECO:0000256" key="3">
    <source>
        <dbReference type="ARBA" id="ARBA00022691"/>
    </source>
</evidence>
<dbReference type="InterPro" id="IPR013785">
    <property type="entry name" value="Aldolase_TIM"/>
</dbReference>
<reference evidence="16" key="1">
    <citation type="journal article" date="2019" name="Int. J. Syst. Evol. Microbiol.">
        <title>The Global Catalogue of Microorganisms (GCM) 10K type strain sequencing project: providing services to taxonomists for standard genome sequencing and annotation.</title>
        <authorList>
            <consortium name="The Broad Institute Genomics Platform"/>
            <consortium name="The Broad Institute Genome Sequencing Center for Infectious Disease"/>
            <person name="Wu L."/>
            <person name="Ma J."/>
        </authorList>
    </citation>
    <scope>NUCLEOTIDE SEQUENCE [LARGE SCALE GENOMIC DNA]</scope>
    <source>
        <strain evidence="16">JCM 17983</strain>
    </source>
</reference>
<dbReference type="InterPro" id="IPR006638">
    <property type="entry name" value="Elp3/MiaA/NifB-like_rSAM"/>
</dbReference>
<evidence type="ECO:0000259" key="14">
    <source>
        <dbReference type="PROSITE" id="PS51918"/>
    </source>
</evidence>
<feature type="binding site" evidence="12">
    <location>
        <begin position="294"/>
        <end position="296"/>
    </location>
    <ligand>
        <name>GTP</name>
        <dbReference type="ChEBI" id="CHEBI:37565"/>
    </ligand>
</feature>
<dbReference type="InterPro" id="IPR010505">
    <property type="entry name" value="MoaA_twitch"/>
</dbReference>
<evidence type="ECO:0000256" key="10">
    <source>
        <dbReference type="ARBA" id="ARBA00023239"/>
    </source>
</evidence>
<keyword evidence="4 12" id="KW-0479">Metal-binding</keyword>
<evidence type="ECO:0000256" key="1">
    <source>
        <dbReference type="ARBA" id="ARBA00012167"/>
    </source>
</evidence>
<feature type="binding site" evidence="12">
    <location>
        <position position="97"/>
    </location>
    <ligand>
        <name>S-adenosyl-L-methionine</name>
        <dbReference type="ChEBI" id="CHEBI:59789"/>
    </ligand>
</feature>
<evidence type="ECO:0000256" key="12">
    <source>
        <dbReference type="HAMAP-Rule" id="MF_01225"/>
    </source>
</evidence>
<feature type="binding site" evidence="12">
    <location>
        <position position="49"/>
    </location>
    <ligand>
        <name>[4Fe-4S] cluster</name>
        <dbReference type="ChEBI" id="CHEBI:49883"/>
        <label>1</label>
        <note>4Fe-4S-S-AdoMet</note>
    </ligand>
</feature>
<feature type="binding site" evidence="12">
    <location>
        <position position="185"/>
    </location>
    <ligand>
        <name>GTP</name>
        <dbReference type="ChEBI" id="CHEBI:37565"/>
    </ligand>
</feature>
<keyword evidence="8 12" id="KW-0342">GTP-binding</keyword>
<comment type="caution">
    <text evidence="15">The sequence shown here is derived from an EMBL/GenBank/DDBJ whole genome shotgun (WGS) entry which is preliminary data.</text>
</comment>
<evidence type="ECO:0000256" key="8">
    <source>
        <dbReference type="ARBA" id="ARBA00023134"/>
    </source>
</evidence>
<keyword evidence="5 12" id="KW-0547">Nucleotide-binding</keyword>
<comment type="subunit">
    <text evidence="12">Monomer and homodimer.</text>
</comment>
<keyword evidence="9 12" id="KW-0501">Molybdenum cofactor biosynthesis</keyword>
<keyword evidence="3 12" id="KW-0949">S-adenosyl-L-methionine</keyword>
<dbReference type="RefSeq" id="WP_274230650.1">
    <property type="nucleotide sequence ID" value="NZ_BAABHQ010000005.1"/>
</dbReference>
<feature type="binding site" evidence="12">
    <location>
        <position position="55"/>
    </location>
    <ligand>
        <name>S-adenosyl-L-methionine</name>
        <dbReference type="ChEBI" id="CHEBI:59789"/>
    </ligand>
</feature>
<dbReference type="InterPro" id="IPR007197">
    <property type="entry name" value="rSAM"/>
</dbReference>
<dbReference type="SFLD" id="SFLDG01386">
    <property type="entry name" value="main_SPASM_domain-containing"/>
    <property type="match status" value="1"/>
</dbReference>
<dbReference type="InterPro" id="IPR040064">
    <property type="entry name" value="MoaA-like"/>
</dbReference>
<dbReference type="CDD" id="cd01335">
    <property type="entry name" value="Radical_SAM"/>
    <property type="match status" value="1"/>
</dbReference>
<dbReference type="EC" id="4.1.99.22" evidence="1 12"/>
<feature type="binding site" evidence="12">
    <location>
        <position position="306"/>
    </location>
    <ligand>
        <name>[4Fe-4S] cluster</name>
        <dbReference type="ChEBI" id="CHEBI:49883"/>
        <label>2</label>
        <note>4Fe-4S-substrate</note>
    </ligand>
</feature>
<feature type="binding site" evidence="12">
    <location>
        <position position="219"/>
    </location>
    <ligand>
        <name>S-adenosyl-L-methionine</name>
        <dbReference type="ChEBI" id="CHEBI:59789"/>
    </ligand>
</feature>
<name>A0ABP9EAC0_9PSEU</name>
<evidence type="ECO:0000256" key="4">
    <source>
        <dbReference type="ARBA" id="ARBA00022723"/>
    </source>
</evidence>
<feature type="binding site" evidence="12">
    <location>
        <position position="93"/>
    </location>
    <ligand>
        <name>GTP</name>
        <dbReference type="ChEBI" id="CHEBI:37565"/>
    </ligand>
</feature>
<dbReference type="NCBIfam" id="TIGR02666">
    <property type="entry name" value="moaA"/>
    <property type="match status" value="1"/>
</dbReference>
<feature type="binding site" evidence="12">
    <location>
        <position position="53"/>
    </location>
    <ligand>
        <name>[4Fe-4S] cluster</name>
        <dbReference type="ChEBI" id="CHEBI:49883"/>
        <label>1</label>
        <note>4Fe-4S-S-AdoMet</note>
    </ligand>
</feature>
<comment type="cofactor">
    <cofactor evidence="12">
        <name>[4Fe-4S] cluster</name>
        <dbReference type="ChEBI" id="CHEBI:49883"/>
    </cofactor>
    <text evidence="12">Binds 2 [4Fe-4S] clusters. Binds 1 [4Fe-4S] cluster coordinated with 3 cysteines and an exchangeable S-adenosyl-L-methionine and 1 [4Fe-4S] cluster coordinated with 3 cysteines and the GTP-derived substrate.</text>
</comment>
<dbReference type="SFLD" id="SFLDG01067">
    <property type="entry name" value="SPASM/twitch_domain_containing"/>
    <property type="match status" value="1"/>
</dbReference>
<evidence type="ECO:0000256" key="5">
    <source>
        <dbReference type="ARBA" id="ARBA00022741"/>
    </source>
</evidence>
<dbReference type="PROSITE" id="PS01305">
    <property type="entry name" value="MOAA_NIFB_PQQE"/>
    <property type="match status" value="1"/>
</dbReference>
<evidence type="ECO:0000313" key="15">
    <source>
        <dbReference type="EMBL" id="GAA4873205.1"/>
    </source>
</evidence>
<feature type="region of interest" description="Disordered" evidence="13">
    <location>
        <begin position="1"/>
        <end position="29"/>
    </location>
</feature>
<dbReference type="InterPro" id="IPR013483">
    <property type="entry name" value="MoaA"/>
</dbReference>
<comment type="pathway">
    <text evidence="12">Cofactor biosynthesis; molybdopterin biosynthesis.</text>
</comment>
<evidence type="ECO:0000256" key="7">
    <source>
        <dbReference type="ARBA" id="ARBA00023014"/>
    </source>
</evidence>
<comment type="similarity">
    <text evidence="12">Belongs to the radical SAM superfamily. MoaA family.</text>
</comment>
<comment type="catalytic activity">
    <reaction evidence="11 12">
        <text>GTP + AH2 + S-adenosyl-L-methionine = (8S)-3',8-cyclo-7,8-dihydroguanosine 5'-triphosphate + 5'-deoxyadenosine + L-methionine + A + H(+)</text>
        <dbReference type="Rhea" id="RHEA:49576"/>
        <dbReference type="ChEBI" id="CHEBI:13193"/>
        <dbReference type="ChEBI" id="CHEBI:15378"/>
        <dbReference type="ChEBI" id="CHEBI:17319"/>
        <dbReference type="ChEBI" id="CHEBI:17499"/>
        <dbReference type="ChEBI" id="CHEBI:37565"/>
        <dbReference type="ChEBI" id="CHEBI:57844"/>
        <dbReference type="ChEBI" id="CHEBI:59789"/>
        <dbReference type="ChEBI" id="CHEBI:131766"/>
        <dbReference type="EC" id="4.1.99.22"/>
    </reaction>
</comment>
<dbReference type="SFLD" id="SFLDS00029">
    <property type="entry name" value="Radical_SAM"/>
    <property type="match status" value="1"/>
</dbReference>
<organism evidence="15 16">
    <name type="scientific">Actinomycetospora straminea</name>
    <dbReference type="NCBI Taxonomy" id="663607"/>
    <lineage>
        <taxon>Bacteria</taxon>
        <taxon>Bacillati</taxon>
        <taxon>Actinomycetota</taxon>
        <taxon>Actinomycetes</taxon>
        <taxon>Pseudonocardiales</taxon>
        <taxon>Pseudonocardiaceae</taxon>
        <taxon>Actinomycetospora</taxon>
    </lineage>
</organism>
<feature type="binding site" evidence="12">
    <location>
        <position position="42"/>
    </location>
    <ligand>
        <name>GTP</name>
        <dbReference type="ChEBI" id="CHEBI:37565"/>
    </ligand>
</feature>
<dbReference type="EMBL" id="BAABHQ010000005">
    <property type="protein sequence ID" value="GAA4873205.1"/>
    <property type="molecule type" value="Genomic_DNA"/>
</dbReference>
<dbReference type="Pfam" id="PF06463">
    <property type="entry name" value="Mob_synth_C"/>
    <property type="match status" value="1"/>
</dbReference>
<comment type="function">
    <text evidence="12">Catalyzes the cyclization of GTP to (8S)-3',8-cyclo-7,8-dihydroguanosine 5'-triphosphate.</text>
</comment>
<feature type="binding site" evidence="12">
    <location>
        <position position="148"/>
    </location>
    <ligand>
        <name>S-adenosyl-L-methionine</name>
        <dbReference type="ChEBI" id="CHEBI:59789"/>
    </ligand>
</feature>
<evidence type="ECO:0000256" key="11">
    <source>
        <dbReference type="ARBA" id="ARBA00048697"/>
    </source>
</evidence>
<dbReference type="HAMAP" id="MF_01225_B">
    <property type="entry name" value="MoaA_B"/>
    <property type="match status" value="1"/>
</dbReference>
<dbReference type="SMART" id="SM00729">
    <property type="entry name" value="Elp3"/>
    <property type="match status" value="1"/>
</dbReference>
<dbReference type="SFLD" id="SFLDG01383">
    <property type="entry name" value="cyclic_pyranopterin_phosphate"/>
    <property type="match status" value="1"/>
</dbReference>
<keyword evidence="2 12" id="KW-0004">4Fe-4S</keyword>
<proteinExistence type="inferred from homology"/>
<dbReference type="CDD" id="cd21117">
    <property type="entry name" value="Twitch_MoaA"/>
    <property type="match status" value="1"/>
</dbReference>
<gene>
    <name evidence="12 15" type="primary">moaA</name>
    <name evidence="15" type="ORF">GCM10023203_23790</name>
</gene>
<dbReference type="Pfam" id="PF04055">
    <property type="entry name" value="Radical_SAM"/>
    <property type="match status" value="1"/>
</dbReference>
<accession>A0ABP9EAC0</accession>
<evidence type="ECO:0000313" key="16">
    <source>
        <dbReference type="Proteomes" id="UP001500457"/>
    </source>
</evidence>
<keyword evidence="6 12" id="KW-0408">Iron</keyword>
<evidence type="ECO:0000256" key="6">
    <source>
        <dbReference type="ARBA" id="ARBA00023004"/>
    </source>
</evidence>
<feature type="binding site" evidence="12">
    <location>
        <position position="124"/>
    </location>
    <ligand>
        <name>GTP</name>
        <dbReference type="ChEBI" id="CHEBI:37565"/>
    </ligand>
</feature>
<dbReference type="PANTHER" id="PTHR22960:SF0">
    <property type="entry name" value="MOLYBDENUM COFACTOR BIOSYNTHESIS PROTEIN 1"/>
    <property type="match status" value="1"/>
</dbReference>
<keyword evidence="16" id="KW-1185">Reference proteome</keyword>
<evidence type="ECO:0000256" key="9">
    <source>
        <dbReference type="ARBA" id="ARBA00023150"/>
    </source>
</evidence>
<dbReference type="SUPFAM" id="SSF102114">
    <property type="entry name" value="Radical SAM enzymes"/>
    <property type="match status" value="1"/>
</dbReference>
<dbReference type="Proteomes" id="UP001500457">
    <property type="component" value="Unassembled WGS sequence"/>
</dbReference>
<protein>
    <recommendedName>
        <fullName evidence="1 12">GTP 3',8-cyclase</fullName>
        <ecNumber evidence="1 12">4.1.99.22</ecNumber>
    </recommendedName>
    <alternativeName>
        <fullName evidence="12">Molybdenum cofactor biosynthesis protein A</fullName>
    </alternativeName>
</protein>
<evidence type="ECO:0000256" key="2">
    <source>
        <dbReference type="ARBA" id="ARBA00022485"/>
    </source>
</evidence>
<keyword evidence="7 12" id="KW-0411">Iron-sulfur</keyword>
<feature type="binding site" evidence="12">
    <location>
        <position position="292"/>
    </location>
    <ligand>
        <name>[4Fe-4S] cluster</name>
        <dbReference type="ChEBI" id="CHEBI:49883"/>
        <label>2</label>
        <note>4Fe-4S-substrate</note>
    </ligand>
</feature>
<dbReference type="Gene3D" id="3.20.20.70">
    <property type="entry name" value="Aldolase class I"/>
    <property type="match status" value="1"/>
</dbReference>
<keyword evidence="10 12" id="KW-0456">Lyase</keyword>
<dbReference type="InterPro" id="IPR050105">
    <property type="entry name" value="MoCo_biosynth_MoaA/MoaC"/>
</dbReference>
<dbReference type="PANTHER" id="PTHR22960">
    <property type="entry name" value="MOLYBDOPTERIN COFACTOR SYNTHESIS PROTEIN A"/>
    <property type="match status" value="1"/>
</dbReference>
<dbReference type="InterPro" id="IPR058240">
    <property type="entry name" value="rSAM_sf"/>
</dbReference>
<sequence length="362" mass="39371">MTALDLGVPAVPGAATSTTDTRGRPSDPRLIDSWGRVATDLRVSLTDRCNLRCTYCMPAEGLEWMPGEQALTDDEVVRLVRVAVERLGVQEIRFTGGEPLLRKGLEDIVAATAALSPRPEMSVTTNALGLTRRAPALAAAGLDRVNVSLDTLRRDRFTEITRRDRLDDVLAGLRAAREHGLDPIKVNTVLMPGLNDDEAPDLLAWALEEGYELRIIEQMPLDAGHSWQRDRMITAEQVLASLRTRFTLTEDPAERGGAPAERFLVDGWTTPDGTPAKVGIIASVTRPFCGNCDRTRLTADGQVRNCLFSGTENDLRGLLRGGGSDDDIADAWRVAMWGKKPGHGIDDPGFLQPDRPMSAIGG</sequence>
<dbReference type="InterPro" id="IPR000385">
    <property type="entry name" value="MoaA_NifB_PqqE_Fe-S-bd_CS"/>
</dbReference>
<feature type="binding site" evidence="12">
    <location>
        <position position="56"/>
    </location>
    <ligand>
        <name>[4Fe-4S] cluster</name>
        <dbReference type="ChEBI" id="CHEBI:49883"/>
        <label>1</label>
        <note>4Fe-4S-S-AdoMet</note>
    </ligand>
</feature>
<feature type="binding site" evidence="12">
    <location>
        <position position="289"/>
    </location>
    <ligand>
        <name>[4Fe-4S] cluster</name>
        <dbReference type="ChEBI" id="CHEBI:49883"/>
        <label>2</label>
        <note>4Fe-4S-substrate</note>
    </ligand>
</feature>
<feature type="domain" description="Radical SAM core" evidence="14">
    <location>
        <begin position="33"/>
        <end position="259"/>
    </location>
</feature>
<evidence type="ECO:0000256" key="13">
    <source>
        <dbReference type="SAM" id="MobiDB-lite"/>
    </source>
</evidence>